<dbReference type="RefSeq" id="WP_170883562.1">
    <property type="nucleotide sequence ID" value="NZ_JABEYA020000011.1"/>
</dbReference>
<keyword evidence="2" id="KW-1185">Reference proteome</keyword>
<reference evidence="2" key="1">
    <citation type="journal article" date="2019" name="Int. J. Syst. Evol. Microbiol.">
        <title>The Global Catalogue of Microorganisms (GCM) 10K type strain sequencing project: providing services to taxonomists for standard genome sequencing and annotation.</title>
        <authorList>
            <consortium name="The Broad Institute Genomics Platform"/>
            <consortium name="The Broad Institute Genome Sequencing Center for Infectious Disease"/>
            <person name="Wu L."/>
            <person name="Ma J."/>
        </authorList>
    </citation>
    <scope>NUCLEOTIDE SEQUENCE [LARGE SCALE GENOMIC DNA]</scope>
    <source>
        <strain evidence="2">CECT 7398</strain>
    </source>
</reference>
<sequence>MIDKEVITIEKELYNSDFEFYDSRALRVDWINKNNYQVFIFLGGTEVLFEPIFSNLNSFFNEIYLCKEPSLKERVDRRFIIDFKFSNNLDYYESLVNLDGLFFKNHLIFSKNLELIMQVVDEDVLIVAGKEETISNIFNVTLISNKYNLYKELDEFGDYPYAKYYWGDDWYK</sequence>
<proteinExistence type="predicted"/>
<dbReference type="Proteomes" id="UP001238540">
    <property type="component" value="Unassembled WGS sequence"/>
</dbReference>
<protein>
    <submittedName>
        <fullName evidence="1">Uncharacterized protein</fullName>
    </submittedName>
</protein>
<accession>A0ABT8BR73</accession>
<organism evidence="1 2">
    <name type="scientific">Vibrio ostreicida</name>
    <dbReference type="NCBI Taxonomy" id="526588"/>
    <lineage>
        <taxon>Bacteria</taxon>
        <taxon>Pseudomonadati</taxon>
        <taxon>Pseudomonadota</taxon>
        <taxon>Gammaproteobacteria</taxon>
        <taxon>Vibrionales</taxon>
        <taxon>Vibrionaceae</taxon>
        <taxon>Vibrio</taxon>
    </lineage>
</organism>
<evidence type="ECO:0000313" key="1">
    <source>
        <dbReference type="EMBL" id="MDN3608849.1"/>
    </source>
</evidence>
<evidence type="ECO:0000313" key="2">
    <source>
        <dbReference type="Proteomes" id="UP001238540"/>
    </source>
</evidence>
<name>A0ABT8BR73_9VIBR</name>
<comment type="caution">
    <text evidence="1">The sequence shown here is derived from an EMBL/GenBank/DDBJ whole genome shotgun (WGS) entry which is preliminary data.</text>
</comment>
<gene>
    <name evidence="1" type="ORF">QWZ16_03715</name>
</gene>
<dbReference type="EMBL" id="JAUFQC010000001">
    <property type="protein sequence ID" value="MDN3608849.1"/>
    <property type="molecule type" value="Genomic_DNA"/>
</dbReference>